<evidence type="ECO:0000313" key="3">
    <source>
        <dbReference type="Proteomes" id="UP000288669"/>
    </source>
</evidence>
<protein>
    <recommendedName>
        <fullName evidence="4">MapZ extracellular domain-containing protein</fullName>
    </recommendedName>
</protein>
<evidence type="ECO:0008006" key="4">
    <source>
        <dbReference type="Google" id="ProtNLM"/>
    </source>
</evidence>
<gene>
    <name evidence="2" type="ORF">CBF30_08110</name>
</gene>
<organism evidence="2 3">
    <name type="scientific">Vagococcus entomophilus</name>
    <dbReference type="NCBI Taxonomy" id="1160095"/>
    <lineage>
        <taxon>Bacteria</taxon>
        <taxon>Bacillati</taxon>
        <taxon>Bacillota</taxon>
        <taxon>Bacilli</taxon>
        <taxon>Lactobacillales</taxon>
        <taxon>Enterococcaceae</taxon>
        <taxon>Vagococcus</taxon>
    </lineage>
</organism>
<keyword evidence="3" id="KW-1185">Reference proteome</keyword>
<evidence type="ECO:0000313" key="2">
    <source>
        <dbReference type="EMBL" id="RSU07207.1"/>
    </source>
</evidence>
<dbReference type="AlphaFoldDB" id="A0A430AHF6"/>
<reference evidence="2 3" key="1">
    <citation type="submission" date="2017-05" db="EMBL/GenBank/DDBJ databases">
        <title>Vagococcus spp. assemblies.</title>
        <authorList>
            <person name="Gulvik C.A."/>
        </authorList>
    </citation>
    <scope>NUCLEOTIDE SEQUENCE [LARGE SCALE GENOMIC DNA]</scope>
    <source>
        <strain evidence="2 3">DSM 24756</strain>
    </source>
</reference>
<keyword evidence="1" id="KW-1133">Transmembrane helix</keyword>
<evidence type="ECO:0000256" key="1">
    <source>
        <dbReference type="SAM" id="Phobius"/>
    </source>
</evidence>
<feature type="transmembrane region" description="Helical" evidence="1">
    <location>
        <begin position="12"/>
        <end position="30"/>
    </location>
</feature>
<name>A0A430AHF6_9ENTE</name>
<dbReference type="Proteomes" id="UP000288669">
    <property type="component" value="Unassembled WGS sequence"/>
</dbReference>
<proteinExistence type="predicted"/>
<dbReference type="EMBL" id="NGJZ01000002">
    <property type="protein sequence ID" value="RSU07207.1"/>
    <property type="molecule type" value="Genomic_DNA"/>
</dbReference>
<dbReference type="RefSeq" id="WP_126824927.1">
    <property type="nucleotide sequence ID" value="NZ_JBHLWU010000002.1"/>
</dbReference>
<accession>A0A430AHF6</accession>
<comment type="caution">
    <text evidence="2">The sequence shown here is derived from an EMBL/GenBank/DDBJ whole genome shotgun (WGS) entry which is preliminary data.</text>
</comment>
<keyword evidence="1" id="KW-0812">Transmembrane</keyword>
<sequence>MKNRVRMSKKLIVIMVLTSIFVLVTGLLQYRHSKTKQELGAIDEMGKTNAISITSEVEALYLNSDKIFLKKGISKVEVKNIQKKVKNLKVIVQNLEKQSKKSDINKLSWQPNLKMVRELQKDMVDIRYKFELQKGVNNLFQKKVLDGDQFDATVAIKQGVNKKSLQQYLIQDRSAKNLEFRHFVLEAVIEVEVQYKQQIQAEKAVNALSSQKESVSQVSSERIQQAQIEINKVKNQVIKQTLTQKLKRVKEKSNARSTVD</sequence>
<keyword evidence="1" id="KW-0472">Membrane</keyword>